<evidence type="ECO:0000313" key="3">
    <source>
        <dbReference type="Proteomes" id="UP000509704"/>
    </source>
</evidence>
<evidence type="ECO:0000313" key="2">
    <source>
        <dbReference type="EMBL" id="QLG71588.1"/>
    </source>
</evidence>
<dbReference type="KEGG" id="zmk:HG535_0B06330"/>
<protein>
    <recommendedName>
        <fullName evidence="4">SWR1-complex protein 7</fullName>
    </recommendedName>
</protein>
<keyword evidence="3" id="KW-1185">Reference proteome</keyword>
<dbReference type="OrthoDB" id="4067990at2759"/>
<gene>
    <name evidence="2" type="ORF">HG535_0B06330</name>
</gene>
<dbReference type="InterPro" id="IPR020195">
    <property type="entry name" value="SWR1_Swc7"/>
</dbReference>
<feature type="signal peptide" evidence="1">
    <location>
        <begin position="1"/>
        <end position="23"/>
    </location>
</feature>
<dbReference type="Pfam" id="PF17330">
    <property type="entry name" value="SWC7"/>
    <property type="match status" value="1"/>
</dbReference>
<reference evidence="2 3" key="1">
    <citation type="submission" date="2020-07" db="EMBL/GenBank/DDBJ databases">
        <title>The yeast mating-type switching endonuclease HO is a domesticated member of an unorthodox homing genetic element family.</title>
        <authorList>
            <person name="Coughlan A.Y."/>
            <person name="Lombardi L."/>
            <person name="Braun-Galleani S."/>
            <person name="Martos A.R."/>
            <person name="Galeote V."/>
            <person name="Bigey F."/>
            <person name="Dequin S."/>
            <person name="Byrne K.P."/>
            <person name="Wolfe K.H."/>
        </authorList>
    </citation>
    <scope>NUCLEOTIDE SEQUENCE [LARGE SCALE GENOMIC DNA]</scope>
    <source>
        <strain evidence="2 3">NRRL Y-6702</strain>
    </source>
</reference>
<accession>A0A7H9AYU8</accession>
<name>A0A7H9AYU8_ZYGMR</name>
<dbReference type="AlphaFoldDB" id="A0A7H9AYU8"/>
<evidence type="ECO:0008006" key="4">
    <source>
        <dbReference type="Google" id="ProtNLM"/>
    </source>
</evidence>
<evidence type="ECO:0000256" key="1">
    <source>
        <dbReference type="SAM" id="SignalP"/>
    </source>
</evidence>
<organism evidence="2 3">
    <name type="scientific">Zygotorulaspora mrakii</name>
    <name type="common">Zygosaccharomyces mrakii</name>
    <dbReference type="NCBI Taxonomy" id="42260"/>
    <lineage>
        <taxon>Eukaryota</taxon>
        <taxon>Fungi</taxon>
        <taxon>Dikarya</taxon>
        <taxon>Ascomycota</taxon>
        <taxon>Saccharomycotina</taxon>
        <taxon>Saccharomycetes</taxon>
        <taxon>Saccharomycetales</taxon>
        <taxon>Saccharomycetaceae</taxon>
        <taxon>Zygotorulaspora</taxon>
    </lineage>
</organism>
<feature type="chain" id="PRO_5028997023" description="SWR1-complex protein 7" evidence="1">
    <location>
        <begin position="24"/>
        <end position="129"/>
    </location>
</feature>
<keyword evidence="1" id="KW-0732">Signal</keyword>
<proteinExistence type="predicted"/>
<dbReference type="RefSeq" id="XP_037143316.1">
    <property type="nucleotide sequence ID" value="XM_037287421.1"/>
</dbReference>
<dbReference type="Proteomes" id="UP000509704">
    <property type="component" value="Chromosome 2"/>
</dbReference>
<dbReference type="EMBL" id="CP058605">
    <property type="protein sequence ID" value="QLG71588.1"/>
    <property type="molecule type" value="Genomic_DNA"/>
</dbReference>
<dbReference type="GeneID" id="59235250"/>
<sequence length="129" mass="15090">MEYPSNVILLLLQIVLQRQQLLAHQDKSLSLESLLMEPIIDRALLVEFQNHTLVKMYAPELQTLQLRSLKSLVNEVFELGTPDVKSTDETPVTVVTLANYYYTKRIEELQNYQLPMLRQNIMEHLQSYN</sequence>